<evidence type="ECO:0000256" key="5">
    <source>
        <dbReference type="ARBA" id="ARBA00023136"/>
    </source>
</evidence>
<name>A0A4Z0F8U5_9GAMM</name>
<dbReference type="InterPro" id="IPR052159">
    <property type="entry name" value="Competence_DNA_uptake"/>
</dbReference>
<dbReference type="SUPFAM" id="SSF56281">
    <property type="entry name" value="Metallo-hydrolase/oxidoreductase"/>
    <property type="match status" value="1"/>
</dbReference>
<evidence type="ECO:0000259" key="7">
    <source>
        <dbReference type="SMART" id="SM00849"/>
    </source>
</evidence>
<dbReference type="RefSeq" id="WP_135281474.1">
    <property type="nucleotide sequence ID" value="NZ_SRIO01000006.1"/>
</dbReference>
<dbReference type="SMART" id="SM00849">
    <property type="entry name" value="Lactamase_B"/>
    <property type="match status" value="1"/>
</dbReference>
<dbReference type="GO" id="GO:0030420">
    <property type="term" value="P:establishment of competence for transformation"/>
    <property type="evidence" value="ECO:0007669"/>
    <property type="project" value="InterPro"/>
</dbReference>
<feature type="transmembrane region" description="Helical" evidence="6">
    <location>
        <begin position="349"/>
        <end position="368"/>
    </location>
</feature>
<dbReference type="InterPro" id="IPR004477">
    <property type="entry name" value="ComEC_N"/>
</dbReference>
<dbReference type="CDD" id="cd07731">
    <property type="entry name" value="ComA-like_MBL-fold"/>
    <property type="match status" value="1"/>
</dbReference>
<dbReference type="PANTHER" id="PTHR30619">
    <property type="entry name" value="DNA INTERNALIZATION/COMPETENCE PROTEIN COMEC/REC2"/>
    <property type="match status" value="1"/>
</dbReference>
<dbReference type="Gene3D" id="3.60.15.10">
    <property type="entry name" value="Ribonuclease Z/Hydroxyacylglutathione hydrolase-like"/>
    <property type="match status" value="1"/>
</dbReference>
<dbReference type="AlphaFoldDB" id="A0A4Z0F8U5"/>
<proteinExistence type="predicted"/>
<organism evidence="8 9">
    <name type="scientific">Candidatus Macondimonas diazotrophica</name>
    <dbReference type="NCBI Taxonomy" id="2305248"/>
    <lineage>
        <taxon>Bacteria</taxon>
        <taxon>Pseudomonadati</taxon>
        <taxon>Pseudomonadota</taxon>
        <taxon>Gammaproteobacteria</taxon>
        <taxon>Chromatiales</taxon>
        <taxon>Ectothiorhodospiraceae</taxon>
        <taxon>Candidatus Macondimonas</taxon>
    </lineage>
</organism>
<evidence type="ECO:0000256" key="2">
    <source>
        <dbReference type="ARBA" id="ARBA00022475"/>
    </source>
</evidence>
<dbReference type="EMBL" id="SRIO01000006">
    <property type="protein sequence ID" value="TFZ82804.1"/>
    <property type="molecule type" value="Genomic_DNA"/>
</dbReference>
<keyword evidence="9" id="KW-1185">Reference proteome</keyword>
<feature type="transmembrane region" description="Helical" evidence="6">
    <location>
        <begin position="407"/>
        <end position="430"/>
    </location>
</feature>
<feature type="transmembrane region" description="Helical" evidence="6">
    <location>
        <begin position="51"/>
        <end position="72"/>
    </location>
</feature>
<feature type="transmembrane region" description="Helical" evidence="6">
    <location>
        <begin position="467"/>
        <end position="485"/>
    </location>
</feature>
<dbReference type="NCBIfam" id="TIGR00360">
    <property type="entry name" value="ComEC_N-term"/>
    <property type="match status" value="1"/>
</dbReference>
<dbReference type="GO" id="GO:0005886">
    <property type="term" value="C:plasma membrane"/>
    <property type="evidence" value="ECO:0007669"/>
    <property type="project" value="UniProtKB-SubCell"/>
</dbReference>
<dbReference type="Pfam" id="PF13567">
    <property type="entry name" value="DUF4131"/>
    <property type="match status" value="1"/>
</dbReference>
<dbReference type="NCBIfam" id="TIGR00361">
    <property type="entry name" value="ComEC_Rec2"/>
    <property type="match status" value="1"/>
</dbReference>
<evidence type="ECO:0000313" key="8">
    <source>
        <dbReference type="EMBL" id="TFZ82804.1"/>
    </source>
</evidence>
<evidence type="ECO:0000256" key="3">
    <source>
        <dbReference type="ARBA" id="ARBA00022692"/>
    </source>
</evidence>
<keyword evidence="2" id="KW-1003">Cell membrane</keyword>
<accession>A0A4Z0F8U5</accession>
<gene>
    <name evidence="8" type="ORF">E4680_05865</name>
</gene>
<dbReference type="InterPro" id="IPR004797">
    <property type="entry name" value="Competence_ComEC/Rec2"/>
</dbReference>
<dbReference type="PANTHER" id="PTHR30619:SF1">
    <property type="entry name" value="RECOMBINATION PROTEIN 2"/>
    <property type="match status" value="1"/>
</dbReference>
<keyword evidence="5 6" id="KW-0472">Membrane</keyword>
<feature type="transmembrane region" description="Helical" evidence="6">
    <location>
        <begin position="380"/>
        <end position="401"/>
    </location>
</feature>
<dbReference type="InterPro" id="IPR001279">
    <property type="entry name" value="Metallo-B-lactamas"/>
</dbReference>
<dbReference type="Pfam" id="PF00753">
    <property type="entry name" value="Lactamase_B"/>
    <property type="match status" value="1"/>
</dbReference>
<keyword evidence="3 6" id="KW-0812">Transmembrane</keyword>
<reference evidence="8 9" key="1">
    <citation type="journal article" date="2019" name="ISME J.">
        <title>Candidatus Macondimonas diazotrophica, a novel gammaproteobacterial genus dominating crude-oil-contaminated coastal sediments.</title>
        <authorList>
            <person name="Karthikeyan S."/>
            <person name="Konstantinidis K."/>
        </authorList>
    </citation>
    <scope>NUCLEOTIDE SEQUENCE [LARGE SCALE GENOMIC DNA]</scope>
    <source>
        <strain evidence="8 9">KTK01</strain>
    </source>
</reference>
<comment type="subcellular location">
    <subcellularLocation>
        <location evidence="1">Cell membrane</location>
        <topology evidence="1">Multi-pass membrane protein</topology>
    </subcellularLocation>
</comment>
<dbReference type="Pfam" id="PF03772">
    <property type="entry name" value="Competence"/>
    <property type="match status" value="1"/>
</dbReference>
<sequence length="771" mass="82859">MPAVVLAAYVAGMLALQLSPVLPGFRQCLFLGLIPLGAMVAAVATRSRWMLPLAAVMTGIWWAAVSGAALLAQRPELPPRGVTTTVVVRILDFPQSRGIHQRLLAEVVSSDAGPAVVVSGARLRISDYGQGRLYRPGETWRLTLRLRAARGLRNPGVFDYETWLFRQNIVATGYVREDSANGRLEAAPWGLARLRGHLAQNLERALADHPHAGLIRALALGDQGAVTSEQWRVFRDTGTSHIAVVSGQHILMASAPVYALTRWLWPRLPAVALRLAAPRAGAIALLGAGGAYGLLAGFSVPVQRALLMMAAFVAALWWRRERSGARLLLTTLALVLTLDPRAALAPGTWLSFGAVGCLYAGFGGRLGRWRGLSALVRAQWLVTLGLAPLLLLAFGRLSWVAPAANLILVPVFSVLLLPLILAGTLLGALFPALATPLLGAAATTLSVLWTPWAGLASWPVAASSLPMLDWIGVGMMIGGTAWLLAPRGTPGRIMGALLVVLALIRPGQPIEPGVVEATLLDVGQGQALVLRTARHVLLYDTGPRMGDTDAVEWVIEPYLRSEGIDQVDRVIVSHDDIDHSGGAVRLRQVMAVREWLGGGEHPFPGTRPCRSGETWRWDGVMFEVLYPPAGYRGSDNEGSCVLQITAPGGRMLVMGDLERRGERILLKQGVDVRADVLIAGHHGSAGASSATFLSAVAPQWTLIAAGYGNRWNFPARAVRRRLDRQGSEWVATGEAGAVQVRLDPGKALHVVGWRCRSRRYWHLPVECGVKE</sequence>
<evidence type="ECO:0000256" key="1">
    <source>
        <dbReference type="ARBA" id="ARBA00004651"/>
    </source>
</evidence>
<keyword evidence="4 6" id="KW-1133">Transmembrane helix</keyword>
<evidence type="ECO:0000256" key="4">
    <source>
        <dbReference type="ARBA" id="ARBA00022989"/>
    </source>
</evidence>
<dbReference type="InterPro" id="IPR025405">
    <property type="entry name" value="DUF4131"/>
</dbReference>
<dbReference type="InterPro" id="IPR036866">
    <property type="entry name" value="RibonucZ/Hydroxyglut_hydro"/>
</dbReference>
<dbReference type="OrthoDB" id="9761531at2"/>
<comment type="caution">
    <text evidence="8">The sequence shown here is derived from an EMBL/GenBank/DDBJ whole genome shotgun (WGS) entry which is preliminary data.</text>
</comment>
<feature type="transmembrane region" description="Helical" evidence="6">
    <location>
        <begin position="6"/>
        <end position="22"/>
    </location>
</feature>
<protein>
    <submittedName>
        <fullName evidence="8">DNA internalization-related competence protein ComEC/Rec2</fullName>
    </submittedName>
</protein>
<feature type="domain" description="Metallo-beta-lactamase" evidence="7">
    <location>
        <begin position="524"/>
        <end position="707"/>
    </location>
</feature>
<evidence type="ECO:0000313" key="9">
    <source>
        <dbReference type="Proteomes" id="UP000297890"/>
    </source>
</evidence>
<evidence type="ECO:0000256" key="6">
    <source>
        <dbReference type="SAM" id="Phobius"/>
    </source>
</evidence>
<feature type="transmembrane region" description="Helical" evidence="6">
    <location>
        <begin position="271"/>
        <end position="295"/>
    </location>
</feature>
<feature type="transmembrane region" description="Helical" evidence="6">
    <location>
        <begin position="437"/>
        <end position="461"/>
    </location>
</feature>
<dbReference type="InterPro" id="IPR035681">
    <property type="entry name" value="ComA-like_MBL"/>
</dbReference>
<feature type="transmembrane region" description="Helical" evidence="6">
    <location>
        <begin position="29"/>
        <end position="45"/>
    </location>
</feature>
<dbReference type="Proteomes" id="UP000297890">
    <property type="component" value="Unassembled WGS sequence"/>
</dbReference>